<dbReference type="OrthoDB" id="9761717at2"/>
<dbReference type="EMBL" id="SDVB01000170">
    <property type="protein sequence ID" value="RYC17445.1"/>
    <property type="molecule type" value="Genomic_DNA"/>
</dbReference>
<dbReference type="GO" id="GO:0008901">
    <property type="term" value="F:ferredoxin hydrogenase activity"/>
    <property type="evidence" value="ECO:0007669"/>
    <property type="project" value="InterPro"/>
</dbReference>
<evidence type="ECO:0000256" key="1">
    <source>
        <dbReference type="ARBA" id="ARBA00001967"/>
    </source>
</evidence>
<proteinExistence type="inferred from homology"/>
<feature type="binding site" evidence="7">
    <location>
        <position position="41"/>
    </location>
    <ligand>
        <name>Mg(2+)</name>
        <dbReference type="ChEBI" id="CHEBI:18420"/>
    </ligand>
</feature>
<comment type="similarity">
    <text evidence="3">Belongs to the [NiFe]/[NiFeSe] hydrogenase large subunit family.</text>
</comment>
<comment type="caution">
    <text evidence="8">The sequence shown here is derived from an EMBL/GenBank/DDBJ whole genome shotgun (WGS) entry which is preliminary data.</text>
</comment>
<feature type="binding site" evidence="7">
    <location>
        <position position="480"/>
    </location>
    <ligand>
        <name>Mg(2+)</name>
        <dbReference type="ChEBI" id="CHEBI:18420"/>
    </ligand>
</feature>
<protein>
    <submittedName>
        <fullName evidence="8">HupV protein</fullName>
    </submittedName>
</protein>
<evidence type="ECO:0000256" key="5">
    <source>
        <dbReference type="ARBA" id="ARBA00022723"/>
    </source>
</evidence>
<keyword evidence="6" id="KW-0560">Oxidoreductase</keyword>
<evidence type="ECO:0000256" key="3">
    <source>
        <dbReference type="ARBA" id="ARBA00009292"/>
    </source>
</evidence>
<comment type="subcellular location">
    <subcellularLocation>
        <location evidence="2">Cell envelope</location>
    </subcellularLocation>
</comment>
<keyword evidence="5 7" id="KW-0479">Metal-binding</keyword>
<dbReference type="Gene3D" id="1.10.645.10">
    <property type="entry name" value="Cytochrome-c3 Hydrogenase, chain B"/>
    <property type="match status" value="1"/>
</dbReference>
<dbReference type="InterPro" id="IPR001501">
    <property type="entry name" value="Ni-dep_hyd_lsu"/>
</dbReference>
<gene>
    <name evidence="8" type="ORF">EUU22_05510</name>
</gene>
<dbReference type="InterPro" id="IPR029014">
    <property type="entry name" value="NiFe-Hase_large"/>
</dbReference>
<feature type="binding site" evidence="7">
    <location>
        <position position="60"/>
    </location>
    <ligand>
        <name>Ni(2+)</name>
        <dbReference type="ChEBI" id="CHEBI:49786"/>
    </ligand>
</feature>
<dbReference type="SUPFAM" id="SSF56762">
    <property type="entry name" value="HydB/Nqo4-like"/>
    <property type="match status" value="1"/>
</dbReference>
<feature type="binding site" evidence="7">
    <location>
        <position position="63"/>
    </location>
    <ligand>
        <name>Fe cation</name>
        <dbReference type="ChEBI" id="CHEBI:24875"/>
    </ligand>
</feature>
<keyword evidence="7" id="KW-0460">Magnesium</keyword>
<organism evidence="8 9">
    <name type="scientific">Ciceribacter ferrooxidans</name>
    <dbReference type="NCBI Taxonomy" id="2509717"/>
    <lineage>
        <taxon>Bacteria</taxon>
        <taxon>Pseudomonadati</taxon>
        <taxon>Pseudomonadota</taxon>
        <taxon>Alphaproteobacteria</taxon>
        <taxon>Hyphomicrobiales</taxon>
        <taxon>Rhizobiaceae</taxon>
        <taxon>Ciceribacter</taxon>
    </lineage>
</organism>
<feature type="binding site" evidence="7">
    <location>
        <position position="474"/>
    </location>
    <ligand>
        <name>Ni(2+)</name>
        <dbReference type="ChEBI" id="CHEBI:49786"/>
    </ligand>
</feature>
<comment type="cofactor">
    <cofactor evidence="1 7">
        <name>Ni(2+)</name>
        <dbReference type="ChEBI" id="CHEBI:49786"/>
    </cofactor>
</comment>
<evidence type="ECO:0000256" key="4">
    <source>
        <dbReference type="ARBA" id="ARBA00022596"/>
    </source>
</evidence>
<keyword evidence="4 7" id="KW-0533">Nickel</keyword>
<name>A0A4Q2TIW7_9HYPH</name>
<evidence type="ECO:0000313" key="8">
    <source>
        <dbReference type="EMBL" id="RYC17445.1"/>
    </source>
</evidence>
<dbReference type="PANTHER" id="PTHR42958">
    <property type="entry name" value="HYDROGENASE-2 LARGE CHAIN"/>
    <property type="match status" value="1"/>
</dbReference>
<dbReference type="InterPro" id="IPR050867">
    <property type="entry name" value="NiFe/NiFeSe_hydrgnase_LSU"/>
</dbReference>
<dbReference type="PROSITE" id="PS00507">
    <property type="entry name" value="NI_HGENASE_L_1"/>
    <property type="match status" value="1"/>
</dbReference>
<dbReference type="RefSeq" id="WP_129331054.1">
    <property type="nucleotide sequence ID" value="NZ_SDVB01000170.1"/>
</dbReference>
<reference evidence="8 9" key="1">
    <citation type="submission" date="2019-01" db="EMBL/GenBank/DDBJ databases">
        <authorList>
            <person name="Deng T."/>
        </authorList>
    </citation>
    <scope>NUCLEOTIDE SEQUENCE [LARGE SCALE GENOMIC DNA]</scope>
    <source>
        <strain evidence="8 9">F8825</strain>
    </source>
</reference>
<feature type="binding site" evidence="7">
    <location>
        <position position="477"/>
    </location>
    <ligand>
        <name>Fe cation</name>
        <dbReference type="ChEBI" id="CHEBI:24875"/>
    </ligand>
</feature>
<evidence type="ECO:0000256" key="7">
    <source>
        <dbReference type="PIRSR" id="PIRSR601501-1"/>
    </source>
</evidence>
<dbReference type="AlphaFoldDB" id="A0A4Q2TIW7"/>
<feature type="binding site" evidence="7">
    <location>
        <position position="63"/>
    </location>
    <ligand>
        <name>Ni(2+)</name>
        <dbReference type="ChEBI" id="CHEBI:49786"/>
    </ligand>
</feature>
<evidence type="ECO:0000313" key="9">
    <source>
        <dbReference type="Proteomes" id="UP000291088"/>
    </source>
</evidence>
<dbReference type="GO" id="GO:0016151">
    <property type="term" value="F:nickel cation binding"/>
    <property type="evidence" value="ECO:0007669"/>
    <property type="project" value="InterPro"/>
</dbReference>
<dbReference type="GO" id="GO:0030313">
    <property type="term" value="C:cell envelope"/>
    <property type="evidence" value="ECO:0007669"/>
    <property type="project" value="UniProtKB-SubCell"/>
</dbReference>
<dbReference type="InterPro" id="IPR018194">
    <property type="entry name" value="Ni-dep_hyd_lsu_Ni_BS"/>
</dbReference>
<comment type="cofactor">
    <cofactor evidence="7">
        <name>Fe cation</name>
        <dbReference type="ChEBI" id="CHEBI:24875"/>
    </cofactor>
</comment>
<evidence type="ECO:0000256" key="6">
    <source>
        <dbReference type="ARBA" id="ARBA00023002"/>
    </source>
</evidence>
<dbReference type="Proteomes" id="UP000291088">
    <property type="component" value="Unassembled WGS sequence"/>
</dbReference>
<evidence type="ECO:0000256" key="2">
    <source>
        <dbReference type="ARBA" id="ARBA00004196"/>
    </source>
</evidence>
<dbReference type="PANTHER" id="PTHR42958:SF4">
    <property type="entry name" value="HYDROGENASE EXPRESSION_FORMATION PROTEIN HUPK"/>
    <property type="match status" value="1"/>
</dbReference>
<feature type="binding site" evidence="7">
    <location>
        <position position="425"/>
    </location>
    <ligand>
        <name>Mg(2+)</name>
        <dbReference type="ChEBI" id="CHEBI:18420"/>
    </ligand>
</feature>
<keyword evidence="7" id="KW-0408">Iron</keyword>
<accession>A0A4Q2TIW7</accession>
<sequence>MTRVIAGPFNRVEGDLEVSLELEDGVIARAEVTATLYRGFEQLLSGRPGLDALVIAPRICGICSVSQSIAAATALRNLAGGLAAPNGYIAANIAHAAENIADHLTHFYLFFMPDFARAEYAGRPWFENAAGRFKAASGSGSAAFLPRRRRLLEVMGIIAGKWPHSLAFQPGGTTRAIDVGERVQLAAILGELQVFLEETVFGVPLDEILAMETPAELSNYAERTRGDFPFFLTIAADLGLGNMGRGPGPLLSFGAYHAAHDSYFKSGIMSADGVVAPLDVAAISEDATCAWFAPTSTDPAHAETLPSAEKENAYSWAKAPRLSGRPAEVGAAARLAVSGHPLISTLIAEGGGTSVRTRIVARLLEAAILVHASQGWCRQLRLKEEFCAHFALPDDAAAAGLVEAARGALGHWVGLREGRISHYQIIAPTTWNFSPRDAAGISGPLESALVGLDTGGLGAKSAALQHVIRSFDPCMVCTAH</sequence>
<dbReference type="Pfam" id="PF00374">
    <property type="entry name" value="NiFeSe_Hases"/>
    <property type="match status" value="2"/>
</dbReference>
<keyword evidence="9" id="KW-1185">Reference proteome</keyword>